<reference evidence="1" key="1">
    <citation type="submission" date="2020-08" db="EMBL/GenBank/DDBJ databases">
        <title>Genome sequencing and assembly of the red palm weevil Rhynchophorus ferrugineus.</title>
        <authorList>
            <person name="Dias G.B."/>
            <person name="Bergman C.M."/>
            <person name="Manee M."/>
        </authorList>
    </citation>
    <scope>NUCLEOTIDE SEQUENCE</scope>
    <source>
        <strain evidence="1">AA-2017</strain>
        <tissue evidence="1">Whole larva</tissue>
    </source>
</reference>
<keyword evidence="2" id="KW-1185">Reference proteome</keyword>
<dbReference type="Proteomes" id="UP000625711">
    <property type="component" value="Unassembled WGS sequence"/>
</dbReference>
<comment type="caution">
    <text evidence="1">The sequence shown here is derived from an EMBL/GenBank/DDBJ whole genome shotgun (WGS) entry which is preliminary data.</text>
</comment>
<proteinExistence type="predicted"/>
<gene>
    <name evidence="1" type="ORF">GWI33_004968</name>
</gene>
<organism evidence="1 2">
    <name type="scientific">Rhynchophorus ferrugineus</name>
    <name type="common">Red palm weevil</name>
    <name type="synonym">Curculio ferrugineus</name>
    <dbReference type="NCBI Taxonomy" id="354439"/>
    <lineage>
        <taxon>Eukaryota</taxon>
        <taxon>Metazoa</taxon>
        <taxon>Ecdysozoa</taxon>
        <taxon>Arthropoda</taxon>
        <taxon>Hexapoda</taxon>
        <taxon>Insecta</taxon>
        <taxon>Pterygota</taxon>
        <taxon>Neoptera</taxon>
        <taxon>Endopterygota</taxon>
        <taxon>Coleoptera</taxon>
        <taxon>Polyphaga</taxon>
        <taxon>Cucujiformia</taxon>
        <taxon>Curculionidae</taxon>
        <taxon>Dryophthorinae</taxon>
        <taxon>Rhynchophorus</taxon>
    </lineage>
</organism>
<dbReference type="EMBL" id="JAACXV010000249">
    <property type="protein sequence ID" value="KAF7281264.1"/>
    <property type="molecule type" value="Genomic_DNA"/>
</dbReference>
<accession>A0A834MK33</accession>
<name>A0A834MK33_RHYFE</name>
<evidence type="ECO:0000313" key="1">
    <source>
        <dbReference type="EMBL" id="KAF7281264.1"/>
    </source>
</evidence>
<dbReference type="AlphaFoldDB" id="A0A834MK33"/>
<protein>
    <submittedName>
        <fullName evidence="1">Uncharacterized protein</fullName>
    </submittedName>
</protein>
<sequence length="88" mass="9689">MATSRFATDGATFQIIIAWYSGVVSMATDIDPRTPSMVPAPNRYSHVALKNAEGGDEMTVVDYTHKRRFVYIPPNEGITGRFNGPVIL</sequence>
<evidence type="ECO:0000313" key="2">
    <source>
        <dbReference type="Proteomes" id="UP000625711"/>
    </source>
</evidence>